<dbReference type="AlphaFoldDB" id="A0A643BK44"/>
<evidence type="ECO:0008006" key="3">
    <source>
        <dbReference type="Google" id="ProtNLM"/>
    </source>
</evidence>
<dbReference type="OrthoDB" id="10015082at2759"/>
<comment type="caution">
    <text evidence="1">The sequence shown here is derived from an EMBL/GenBank/DDBJ whole genome shotgun (WGS) entry which is preliminary data.</text>
</comment>
<evidence type="ECO:0000313" key="2">
    <source>
        <dbReference type="Proteomes" id="UP000437017"/>
    </source>
</evidence>
<keyword evidence="2" id="KW-1185">Reference proteome</keyword>
<protein>
    <recommendedName>
        <fullName evidence="3">CENP-V/GFA domain-containing protein</fullName>
    </recommendedName>
</protein>
<name>A0A643BK44_BALPH</name>
<dbReference type="Proteomes" id="UP000437017">
    <property type="component" value="Unassembled WGS sequence"/>
</dbReference>
<evidence type="ECO:0000313" key="1">
    <source>
        <dbReference type="EMBL" id="KAB0388441.1"/>
    </source>
</evidence>
<organism evidence="1 2">
    <name type="scientific">Balaenoptera physalus</name>
    <name type="common">Fin whale</name>
    <name type="synonym">Balaena physalus</name>
    <dbReference type="NCBI Taxonomy" id="9770"/>
    <lineage>
        <taxon>Eukaryota</taxon>
        <taxon>Metazoa</taxon>
        <taxon>Chordata</taxon>
        <taxon>Craniata</taxon>
        <taxon>Vertebrata</taxon>
        <taxon>Euteleostomi</taxon>
        <taxon>Mammalia</taxon>
        <taxon>Eutheria</taxon>
        <taxon>Laurasiatheria</taxon>
        <taxon>Artiodactyla</taxon>
        <taxon>Whippomorpha</taxon>
        <taxon>Cetacea</taxon>
        <taxon>Mysticeti</taxon>
        <taxon>Balaenopteridae</taxon>
        <taxon>Balaenoptera</taxon>
    </lineage>
</organism>
<dbReference type="InterPro" id="IPR011057">
    <property type="entry name" value="Mss4-like_sf"/>
</dbReference>
<proteinExistence type="predicted"/>
<accession>A0A643BK44</accession>
<sequence length="146" mass="16019">MTYRSRTHPALHSFCGRCGVRSFHALVSHPRVYGVASHFLDAGTHCLDASTVRSVVVEELNSGDCGGGGHEGAQSRPEWVHQDEIQRNLRRPAILQGKPLTLCPVSHISVEQKHSRTPGNLVYPGTMGKGPYRNILVNMLVIADKE</sequence>
<dbReference type="SUPFAM" id="SSF51316">
    <property type="entry name" value="Mss4-like"/>
    <property type="match status" value="1"/>
</dbReference>
<gene>
    <name evidence="1" type="ORF">E2I00_012961</name>
</gene>
<dbReference type="EMBL" id="SGJD01026297">
    <property type="protein sequence ID" value="KAB0388441.1"/>
    <property type="molecule type" value="Genomic_DNA"/>
</dbReference>
<reference evidence="1 2" key="1">
    <citation type="journal article" date="2019" name="PLoS ONE">
        <title>Genomic analyses reveal an absence of contemporary introgressive admixture between fin whales and blue whales, despite known hybrids.</title>
        <authorList>
            <person name="Westbury M.V."/>
            <person name="Petersen B."/>
            <person name="Lorenzen E.D."/>
        </authorList>
    </citation>
    <scope>NUCLEOTIDE SEQUENCE [LARGE SCALE GENOMIC DNA]</scope>
    <source>
        <strain evidence="1">FinWhale-01</strain>
    </source>
</reference>